<proteinExistence type="predicted"/>
<sequence length="76" mass="8295">MGHLDSESALCSRPRPSSFLGRYRASLLTVFIGEYKTVGFTTSTELVYCECGHAPTAYALSVSVLLRDASPRRPPT</sequence>
<dbReference type="EMBL" id="CADEBC010000159">
    <property type="protein sequence ID" value="CAB3224664.1"/>
    <property type="molecule type" value="Genomic_DNA"/>
</dbReference>
<dbReference type="AlphaFoldDB" id="A0A8S0YX80"/>
<name>A0A8S0YX80_ARCPL</name>
<comment type="caution">
    <text evidence="1">The sequence shown here is derived from an EMBL/GenBank/DDBJ whole genome shotgun (WGS) entry which is preliminary data.</text>
</comment>
<organism evidence="1 2">
    <name type="scientific">Arctia plantaginis</name>
    <name type="common">Wood tiger moth</name>
    <name type="synonym">Phalaena plantaginis</name>
    <dbReference type="NCBI Taxonomy" id="874455"/>
    <lineage>
        <taxon>Eukaryota</taxon>
        <taxon>Metazoa</taxon>
        <taxon>Ecdysozoa</taxon>
        <taxon>Arthropoda</taxon>
        <taxon>Hexapoda</taxon>
        <taxon>Insecta</taxon>
        <taxon>Pterygota</taxon>
        <taxon>Neoptera</taxon>
        <taxon>Endopterygota</taxon>
        <taxon>Lepidoptera</taxon>
        <taxon>Glossata</taxon>
        <taxon>Ditrysia</taxon>
        <taxon>Noctuoidea</taxon>
        <taxon>Erebidae</taxon>
        <taxon>Arctiinae</taxon>
        <taxon>Arctia</taxon>
    </lineage>
</organism>
<gene>
    <name evidence="1" type="ORF">APLA_LOCUS2136</name>
</gene>
<evidence type="ECO:0000313" key="1">
    <source>
        <dbReference type="EMBL" id="CAB3224664.1"/>
    </source>
</evidence>
<protein>
    <submittedName>
        <fullName evidence="1">Uncharacterized protein</fullName>
    </submittedName>
</protein>
<evidence type="ECO:0000313" key="2">
    <source>
        <dbReference type="Proteomes" id="UP000494106"/>
    </source>
</evidence>
<accession>A0A8S0YX80</accession>
<dbReference type="Proteomes" id="UP000494106">
    <property type="component" value="Unassembled WGS sequence"/>
</dbReference>
<reference evidence="1 2" key="1">
    <citation type="submission" date="2020-04" db="EMBL/GenBank/DDBJ databases">
        <authorList>
            <person name="Wallbank WR R."/>
            <person name="Pardo Diaz C."/>
            <person name="Kozak K."/>
            <person name="Martin S."/>
            <person name="Jiggins C."/>
            <person name="Moest M."/>
            <person name="Warren A I."/>
            <person name="Byers J.R.P. K."/>
            <person name="Montejo-Kovacevich G."/>
            <person name="Yen C E."/>
        </authorList>
    </citation>
    <scope>NUCLEOTIDE SEQUENCE [LARGE SCALE GENOMIC DNA]</scope>
</reference>
<keyword evidence="2" id="KW-1185">Reference proteome</keyword>